<accession>A0A4R6RHA3</accession>
<feature type="transmembrane region" description="Helical" evidence="6">
    <location>
        <begin position="44"/>
        <end position="64"/>
    </location>
</feature>
<dbReference type="Pfam" id="PF00732">
    <property type="entry name" value="GMC_oxred_N"/>
    <property type="match status" value="1"/>
</dbReference>
<evidence type="ECO:0000256" key="6">
    <source>
        <dbReference type="SAM" id="Phobius"/>
    </source>
</evidence>
<feature type="domain" description="Glucose-methanol-choline oxidoreductase N-terminal" evidence="7">
    <location>
        <begin position="281"/>
        <end position="295"/>
    </location>
</feature>
<dbReference type="SUPFAM" id="SSF51905">
    <property type="entry name" value="FAD/NAD(P)-binding domain"/>
    <property type="match status" value="1"/>
</dbReference>
<dbReference type="EMBL" id="SNXY01000007">
    <property type="protein sequence ID" value="TDP85036.1"/>
    <property type="molecule type" value="Genomic_DNA"/>
</dbReference>
<evidence type="ECO:0000313" key="8">
    <source>
        <dbReference type="EMBL" id="TDP85036.1"/>
    </source>
</evidence>
<evidence type="ECO:0000256" key="3">
    <source>
        <dbReference type="ARBA" id="ARBA00022630"/>
    </source>
</evidence>
<keyword evidence="4 5" id="KW-0274">FAD</keyword>
<evidence type="ECO:0000256" key="2">
    <source>
        <dbReference type="ARBA" id="ARBA00010790"/>
    </source>
</evidence>
<name>A0A4R6RHA3_9HYPH</name>
<dbReference type="AlphaFoldDB" id="A0A4R6RHA3"/>
<evidence type="ECO:0000256" key="5">
    <source>
        <dbReference type="PIRSR" id="PIRSR000137-2"/>
    </source>
</evidence>
<keyword evidence="3" id="KW-0285">Flavoprotein</keyword>
<comment type="cofactor">
    <cofactor evidence="1 5">
        <name>FAD</name>
        <dbReference type="ChEBI" id="CHEBI:57692"/>
    </cofactor>
</comment>
<dbReference type="Gene3D" id="3.30.410.40">
    <property type="match status" value="1"/>
</dbReference>
<dbReference type="Gene3D" id="3.50.50.60">
    <property type="entry name" value="FAD/NAD(P)-binding domain"/>
    <property type="match status" value="1"/>
</dbReference>
<dbReference type="PANTHER" id="PTHR11552">
    <property type="entry name" value="GLUCOSE-METHANOL-CHOLINE GMC OXIDOREDUCTASE"/>
    <property type="match status" value="1"/>
</dbReference>
<dbReference type="GO" id="GO:0016614">
    <property type="term" value="F:oxidoreductase activity, acting on CH-OH group of donors"/>
    <property type="evidence" value="ECO:0007669"/>
    <property type="project" value="InterPro"/>
</dbReference>
<dbReference type="PANTHER" id="PTHR11552:SF147">
    <property type="entry name" value="CHOLINE DEHYDROGENASE, MITOCHONDRIAL"/>
    <property type="match status" value="1"/>
</dbReference>
<keyword evidence="6" id="KW-1133">Transmembrane helix</keyword>
<organism evidence="8 9">
    <name type="scientific">Oharaeibacter diazotrophicus</name>
    <dbReference type="NCBI Taxonomy" id="1920512"/>
    <lineage>
        <taxon>Bacteria</taxon>
        <taxon>Pseudomonadati</taxon>
        <taxon>Pseudomonadota</taxon>
        <taxon>Alphaproteobacteria</taxon>
        <taxon>Hyphomicrobiales</taxon>
        <taxon>Pleomorphomonadaceae</taxon>
        <taxon>Oharaeibacter</taxon>
    </lineage>
</organism>
<dbReference type="SUPFAM" id="SSF54373">
    <property type="entry name" value="FAD-linked reductases, C-terminal domain"/>
    <property type="match status" value="1"/>
</dbReference>
<proteinExistence type="inferred from homology"/>
<comment type="caution">
    <text evidence="8">The sequence shown here is derived from an EMBL/GenBank/DDBJ whole genome shotgun (WGS) entry which is preliminary data.</text>
</comment>
<evidence type="ECO:0000256" key="1">
    <source>
        <dbReference type="ARBA" id="ARBA00001974"/>
    </source>
</evidence>
<feature type="binding site" evidence="5">
    <location>
        <position position="247"/>
    </location>
    <ligand>
        <name>FAD</name>
        <dbReference type="ChEBI" id="CHEBI:57692"/>
    </ligand>
</feature>
<dbReference type="OrthoDB" id="9785276at2"/>
<gene>
    <name evidence="8" type="ORF">EDD54_1881</name>
</gene>
<protein>
    <submittedName>
        <fullName evidence="8">Choline dehydrogenase-like flavoprotein</fullName>
    </submittedName>
</protein>
<dbReference type="Proteomes" id="UP000294547">
    <property type="component" value="Unassembled WGS sequence"/>
</dbReference>
<dbReference type="PROSITE" id="PS00624">
    <property type="entry name" value="GMC_OXRED_2"/>
    <property type="match status" value="1"/>
</dbReference>
<dbReference type="InterPro" id="IPR012132">
    <property type="entry name" value="GMC_OxRdtase"/>
</dbReference>
<comment type="similarity">
    <text evidence="2">Belongs to the GMC oxidoreductase family.</text>
</comment>
<dbReference type="InterPro" id="IPR036188">
    <property type="entry name" value="FAD/NAD-bd_sf"/>
</dbReference>
<keyword evidence="9" id="KW-1185">Reference proteome</keyword>
<evidence type="ECO:0000256" key="4">
    <source>
        <dbReference type="ARBA" id="ARBA00022827"/>
    </source>
</evidence>
<keyword evidence="6" id="KW-0472">Membrane</keyword>
<reference evidence="8 9" key="1">
    <citation type="submission" date="2019-03" db="EMBL/GenBank/DDBJ databases">
        <title>Genomic Encyclopedia of Type Strains, Phase IV (KMG-IV): sequencing the most valuable type-strain genomes for metagenomic binning, comparative biology and taxonomic classification.</title>
        <authorList>
            <person name="Goeker M."/>
        </authorList>
    </citation>
    <scope>NUCLEOTIDE SEQUENCE [LARGE SCALE GENOMIC DNA]</scope>
    <source>
        <strain evidence="8 9">DSM 102969</strain>
    </source>
</reference>
<sequence>MRPYDVVIVGAGPAGCVLANRLSADPARRVALVESGPDRNARRAIVRIPLAMVTFMAPALAFLGGPRFMSWFETEPEPGLQGRVIALPRGRGTGGSTNVNGQIYVRGQREDFDHWRDLGNPGWGYDDLLPYFRKLERFELLTDPQANRHVRLGGRPVADQVDPRFHGTDGPLAVAPLRSVNPMTEVFLEAARQAGLPLNPDFNGARQAGVGTYTFTQRGGERVTAEGAYVDPVRGRPNLDVIADVHVTRILMDGRRAVGVAGRGPDGPREIRAREVILSAGSFVSPHLLMLSGIGDADDLARHGIPVVHHLPGVGGNLQDHLDVTVEYKAKSIAPYGISWKALPRNVLHVANWLLRKRGLFSSTTGEGGAFVSTVPGVERPDVQLFFCTGVANTQNARGFTGHGFLMHVCQLRPGSIGRLRMKSADPEVKPSILYNFFRGDSTMDALREGVRIARRIVAQPAFAPHLDREVDPGPEVESDGAIEAFVRQRVGTLFHPVGTCAMGRGPEAVVDPADLRVHGVDGLRVVDASIMPAIVSGNTVAATYCLAEKAADLILADEAARGGAGLAAA</sequence>
<dbReference type="RefSeq" id="WP_126540916.1">
    <property type="nucleotide sequence ID" value="NZ_BSPM01000004.1"/>
</dbReference>
<dbReference type="InterPro" id="IPR000172">
    <property type="entry name" value="GMC_OxRdtase_N"/>
</dbReference>
<evidence type="ECO:0000313" key="9">
    <source>
        <dbReference type="Proteomes" id="UP000294547"/>
    </source>
</evidence>
<keyword evidence="6" id="KW-0812">Transmembrane</keyword>
<dbReference type="Pfam" id="PF05199">
    <property type="entry name" value="GMC_oxred_C"/>
    <property type="match status" value="1"/>
</dbReference>
<dbReference type="InterPro" id="IPR007867">
    <property type="entry name" value="GMC_OxRtase_C"/>
</dbReference>
<dbReference type="GO" id="GO:0050660">
    <property type="term" value="F:flavin adenine dinucleotide binding"/>
    <property type="evidence" value="ECO:0007669"/>
    <property type="project" value="InterPro"/>
</dbReference>
<evidence type="ECO:0000259" key="7">
    <source>
        <dbReference type="PROSITE" id="PS00624"/>
    </source>
</evidence>
<dbReference type="PIRSF" id="PIRSF000137">
    <property type="entry name" value="Alcohol_oxidase"/>
    <property type="match status" value="1"/>
</dbReference>